<dbReference type="AlphaFoldDB" id="A0A285ITF7"/>
<dbReference type="EMBL" id="OBDY01000011">
    <property type="protein sequence ID" value="SNY51299.1"/>
    <property type="molecule type" value="Genomic_DNA"/>
</dbReference>
<keyword evidence="1" id="KW-0812">Transmembrane</keyword>
<dbReference type="Gene3D" id="3.90.550.10">
    <property type="entry name" value="Spore Coat Polysaccharide Biosynthesis Protein SpsA, Chain A"/>
    <property type="match status" value="1"/>
</dbReference>
<dbReference type="InterPro" id="IPR029044">
    <property type="entry name" value="Nucleotide-diphossugar_trans"/>
</dbReference>
<dbReference type="Pfam" id="PF13641">
    <property type="entry name" value="Glyco_tranf_2_3"/>
    <property type="match status" value="1"/>
</dbReference>
<protein>
    <submittedName>
        <fullName evidence="2">Glycosyltransferase like family 2</fullName>
    </submittedName>
</protein>
<reference evidence="2 3" key="1">
    <citation type="submission" date="2017-09" db="EMBL/GenBank/DDBJ databases">
        <authorList>
            <person name="Ehlers B."/>
            <person name="Leendertz F.H."/>
        </authorList>
    </citation>
    <scope>NUCLEOTIDE SEQUENCE [LARGE SCALE GENOMIC DNA]</scope>
    <source>
        <strain evidence="2 3">CGMCC 4.6857</strain>
    </source>
</reference>
<proteinExistence type="predicted"/>
<evidence type="ECO:0000313" key="3">
    <source>
        <dbReference type="Proteomes" id="UP000219612"/>
    </source>
</evidence>
<feature type="transmembrane region" description="Helical" evidence="1">
    <location>
        <begin position="291"/>
        <end position="311"/>
    </location>
</feature>
<dbReference type="PANTHER" id="PTHR43646">
    <property type="entry name" value="GLYCOSYLTRANSFERASE"/>
    <property type="match status" value="1"/>
</dbReference>
<dbReference type="PANTHER" id="PTHR43646:SF3">
    <property type="entry name" value="SLR1566 PROTEIN"/>
    <property type="match status" value="1"/>
</dbReference>
<gene>
    <name evidence="2" type="ORF">SAMN05421748_111240</name>
</gene>
<dbReference type="OrthoDB" id="9806525at2"/>
<keyword evidence="2" id="KW-0808">Transferase</keyword>
<name>A0A285ITF7_9ACTN</name>
<dbReference type="SUPFAM" id="SSF53448">
    <property type="entry name" value="Nucleotide-diphospho-sugar transferases"/>
    <property type="match status" value="1"/>
</dbReference>
<accession>A0A285ITF7</accession>
<sequence>MIWLALLPWVALTAHTAVNALLLRRLPREAVTGEKIALLLPVRDEAARVTACLESLLAQRGADDLTIYVLDDGSTDGTAEIVRSIAGDKVVLLTGTPPPPGRLGKPHACQQLADAAGDADVLSFVDADVVLAPDAIASATTLLRSAEVDLLSPYPKIVGAGRLVQPLLQWSWLTFLPLRAMERSPRTSLAAAGGQWLVIDNEAYRRAGGHAAVGGEILEDIELARQVKRSGGRIALAAGAPLATCRMYDSWHELTDGYAKSLWKSFGTPFGAGAVVVLLLLLYASPPLATAVLALTGSWGAAGVALAAYGLGVIGRVISAGATGGRSWPDALAQPISIGVFAWLVARSFRLRRRGGLSWRGRPV</sequence>
<dbReference type="RefSeq" id="WP_097322629.1">
    <property type="nucleotide sequence ID" value="NZ_OBDY01000011.1"/>
</dbReference>
<dbReference type="Proteomes" id="UP000219612">
    <property type="component" value="Unassembled WGS sequence"/>
</dbReference>
<organism evidence="2 3">
    <name type="scientific">Paractinoplanes atraurantiacus</name>
    <dbReference type="NCBI Taxonomy" id="1036182"/>
    <lineage>
        <taxon>Bacteria</taxon>
        <taxon>Bacillati</taxon>
        <taxon>Actinomycetota</taxon>
        <taxon>Actinomycetes</taxon>
        <taxon>Micromonosporales</taxon>
        <taxon>Micromonosporaceae</taxon>
        <taxon>Paractinoplanes</taxon>
    </lineage>
</organism>
<keyword evidence="1" id="KW-0472">Membrane</keyword>
<evidence type="ECO:0000256" key="1">
    <source>
        <dbReference type="SAM" id="Phobius"/>
    </source>
</evidence>
<feature type="transmembrane region" description="Helical" evidence="1">
    <location>
        <begin position="266"/>
        <end position="284"/>
    </location>
</feature>
<dbReference type="GO" id="GO:0016740">
    <property type="term" value="F:transferase activity"/>
    <property type="evidence" value="ECO:0007669"/>
    <property type="project" value="UniProtKB-KW"/>
</dbReference>
<keyword evidence="1" id="KW-1133">Transmembrane helix</keyword>
<evidence type="ECO:0000313" key="2">
    <source>
        <dbReference type="EMBL" id="SNY51299.1"/>
    </source>
</evidence>
<feature type="transmembrane region" description="Helical" evidence="1">
    <location>
        <begin position="331"/>
        <end position="349"/>
    </location>
</feature>
<keyword evidence="3" id="KW-1185">Reference proteome</keyword>